<gene>
    <name evidence="3" type="ORF">FB389_1601</name>
</gene>
<dbReference type="EMBL" id="VFNV01000001">
    <property type="protein sequence ID" value="TQK76899.1"/>
    <property type="molecule type" value="Genomic_DNA"/>
</dbReference>
<keyword evidence="4" id="KW-1185">Reference proteome</keyword>
<dbReference type="RefSeq" id="WP_246043586.1">
    <property type="nucleotide sequence ID" value="NZ_BAAATB010000004.1"/>
</dbReference>
<name>A0A542SQL2_9MICO</name>
<dbReference type="InterPro" id="IPR013078">
    <property type="entry name" value="His_Pase_superF_clade-1"/>
</dbReference>
<dbReference type="GO" id="GO:0006754">
    <property type="term" value="P:ATP biosynthetic process"/>
    <property type="evidence" value="ECO:0007669"/>
    <property type="project" value="TreeGrafter"/>
</dbReference>
<reference evidence="3 4" key="1">
    <citation type="submission" date="2019-06" db="EMBL/GenBank/DDBJ databases">
        <title>Sequencing the genomes of 1000 actinobacteria strains.</title>
        <authorList>
            <person name="Klenk H.-P."/>
        </authorList>
    </citation>
    <scope>NUCLEOTIDE SEQUENCE [LARGE SCALE GENOMIC DNA]</scope>
    <source>
        <strain evidence="3 4">DSM 10596</strain>
    </source>
</reference>
<dbReference type="PROSITE" id="PS00893">
    <property type="entry name" value="NUDIX_BOX"/>
    <property type="match status" value="1"/>
</dbReference>
<dbReference type="PANTHER" id="PTHR21340">
    <property type="entry name" value="DIADENOSINE 5,5-P1,P4-TETRAPHOSPHATE PYROPHOSPHOHYDROLASE MUTT"/>
    <property type="match status" value="1"/>
</dbReference>
<evidence type="ECO:0000256" key="1">
    <source>
        <dbReference type="ARBA" id="ARBA00022801"/>
    </source>
</evidence>
<evidence type="ECO:0000313" key="3">
    <source>
        <dbReference type="EMBL" id="TQK76899.1"/>
    </source>
</evidence>
<dbReference type="InterPro" id="IPR029033">
    <property type="entry name" value="His_PPase_superfam"/>
</dbReference>
<dbReference type="InterPro" id="IPR020084">
    <property type="entry name" value="NUDIX_hydrolase_CS"/>
</dbReference>
<dbReference type="InterPro" id="IPR000086">
    <property type="entry name" value="NUDIX_hydrolase_dom"/>
</dbReference>
<dbReference type="Gene3D" id="3.90.79.10">
    <property type="entry name" value="Nucleoside Triphosphate Pyrophosphohydrolase"/>
    <property type="match status" value="1"/>
</dbReference>
<dbReference type="CDD" id="cd03673">
    <property type="entry name" value="NUDIX_Ap6A_hydrolase"/>
    <property type="match status" value="1"/>
</dbReference>
<proteinExistence type="predicted"/>
<keyword evidence="1" id="KW-0378">Hydrolase</keyword>
<dbReference type="SUPFAM" id="SSF55811">
    <property type="entry name" value="Nudix"/>
    <property type="match status" value="1"/>
</dbReference>
<accession>A0A542SQL2</accession>
<protein>
    <submittedName>
        <fullName evidence="3">8-oxo-dGTP diphosphatase</fullName>
    </submittedName>
</protein>
<dbReference type="SMART" id="SM00855">
    <property type="entry name" value="PGAM"/>
    <property type="match status" value="1"/>
</dbReference>
<dbReference type="Proteomes" id="UP000316181">
    <property type="component" value="Unassembled WGS sequence"/>
</dbReference>
<dbReference type="InterPro" id="IPR015797">
    <property type="entry name" value="NUDIX_hydrolase-like_dom_sf"/>
</dbReference>
<dbReference type="PANTHER" id="PTHR21340:SF0">
    <property type="entry name" value="BIS(5'-NUCLEOSYL)-TETRAPHOSPHATASE [ASYMMETRICAL]"/>
    <property type="match status" value="1"/>
</dbReference>
<dbReference type="Gene3D" id="3.40.50.1240">
    <property type="entry name" value="Phosphoglycerate mutase-like"/>
    <property type="match status" value="1"/>
</dbReference>
<evidence type="ECO:0000313" key="4">
    <source>
        <dbReference type="Proteomes" id="UP000316181"/>
    </source>
</evidence>
<dbReference type="Pfam" id="PF00293">
    <property type="entry name" value="NUDIX"/>
    <property type="match status" value="1"/>
</dbReference>
<dbReference type="CDD" id="cd07067">
    <property type="entry name" value="HP_PGM_like"/>
    <property type="match status" value="1"/>
</dbReference>
<feature type="domain" description="Nudix hydrolase" evidence="2">
    <location>
        <begin position="24"/>
        <end position="162"/>
    </location>
</feature>
<dbReference type="PROSITE" id="PS51462">
    <property type="entry name" value="NUDIX"/>
    <property type="match status" value="1"/>
</dbReference>
<dbReference type="AlphaFoldDB" id="A0A542SQL2"/>
<evidence type="ECO:0000259" key="2">
    <source>
        <dbReference type="PROSITE" id="PS51462"/>
    </source>
</evidence>
<dbReference type="InterPro" id="IPR051325">
    <property type="entry name" value="Nudix_hydrolase_domain"/>
</dbReference>
<dbReference type="Pfam" id="PF00300">
    <property type="entry name" value="His_Phos_1"/>
    <property type="match status" value="1"/>
</dbReference>
<dbReference type="SUPFAM" id="SSF53254">
    <property type="entry name" value="Phosphoglycerate mutase-like"/>
    <property type="match status" value="1"/>
</dbReference>
<dbReference type="GO" id="GO:0006167">
    <property type="term" value="P:AMP biosynthetic process"/>
    <property type="evidence" value="ECO:0007669"/>
    <property type="project" value="TreeGrafter"/>
</dbReference>
<organism evidence="3 4">
    <name type="scientific">Rarobacter incanus</name>
    <dbReference type="NCBI Taxonomy" id="153494"/>
    <lineage>
        <taxon>Bacteria</taxon>
        <taxon>Bacillati</taxon>
        <taxon>Actinomycetota</taxon>
        <taxon>Actinomycetes</taxon>
        <taxon>Micrococcales</taxon>
        <taxon>Rarobacteraceae</taxon>
        <taxon>Rarobacter</taxon>
    </lineage>
</organism>
<comment type="caution">
    <text evidence="3">The sequence shown here is derived from an EMBL/GenBank/DDBJ whole genome shotgun (WGS) entry which is preliminary data.</text>
</comment>
<sequence>MAPTAVRVVDMSAEVEQIDTSVAPVVQAAGTLPWRVHKGELQVELIHRPRYRDWSWPKGKLDKAESRPVAAVRETAEETGRPVVLGVPLTGLQYLLADGTVKRAHYWAAQRAGADVPAVAARFPVPPVDPNEIDDRKWMTPEKALAKLSRPSDRLPLETLLDAHRTGTLATRPLIIVRHGKAVDRSRWSGDEATRPLTPFGSGQASALVQLLACYGVQQIVTSPWQRCVSTVEPFAAASGIPLTPLDNITERAHEQTAKSAFDATTALIEGNVGAVLCTHRPVLPTVFDALRQFARAHARRALPRSTPYLQPGACLVAQIADTSAGPRIVTVEKFKPQVW</sequence>
<dbReference type="GO" id="GO:0004081">
    <property type="term" value="F:bis(5'-nucleosyl)-tetraphosphatase (asymmetrical) activity"/>
    <property type="evidence" value="ECO:0007669"/>
    <property type="project" value="TreeGrafter"/>
</dbReference>